<evidence type="ECO:0000313" key="3">
    <source>
        <dbReference type="Proteomes" id="UP000006023"/>
    </source>
</evidence>
<evidence type="ECO:0000313" key="2">
    <source>
        <dbReference type="EMBL" id="GAB06687.1"/>
    </source>
</evidence>
<sequence length="113" mass="12482">MLLPELAAQLGISTTSARKRAAAADIRTTSPAGQYIPMPENARTLLDRPLRQITRERRESASRTASEGKLPTGAGLPLEALADPQMRDAFTMLRFQREHRLMALVSAWRSAQP</sequence>
<dbReference type="STRING" id="1075090.GOAMR_58_00630"/>
<dbReference type="AlphaFoldDB" id="G7GSW2"/>
<comment type="caution">
    <text evidence="2">The sequence shown here is derived from an EMBL/GenBank/DDBJ whole genome shotgun (WGS) entry which is preliminary data.</text>
</comment>
<evidence type="ECO:0000256" key="1">
    <source>
        <dbReference type="SAM" id="MobiDB-lite"/>
    </source>
</evidence>
<accession>G7GSW2</accession>
<gene>
    <name evidence="2" type="ORF">GOAMR_58_00630</name>
</gene>
<keyword evidence="3" id="KW-1185">Reference proteome</keyword>
<feature type="region of interest" description="Disordered" evidence="1">
    <location>
        <begin position="53"/>
        <end position="79"/>
    </location>
</feature>
<reference evidence="2 3" key="1">
    <citation type="submission" date="2011-11" db="EMBL/GenBank/DDBJ databases">
        <title>Whole genome shotgun sequence of Gordonia amarae NBRC 15530.</title>
        <authorList>
            <person name="Takarada H."/>
            <person name="Hosoyama A."/>
            <person name="Tsuchikane K."/>
            <person name="Katsumata H."/>
            <person name="Yamazaki S."/>
            <person name="Fujita N."/>
        </authorList>
    </citation>
    <scope>NUCLEOTIDE SEQUENCE [LARGE SCALE GENOMIC DNA]</scope>
    <source>
        <strain evidence="2 3">NBRC 15530</strain>
    </source>
</reference>
<dbReference type="EMBL" id="BAED01000058">
    <property type="protein sequence ID" value="GAB06687.1"/>
    <property type="molecule type" value="Genomic_DNA"/>
</dbReference>
<proteinExistence type="predicted"/>
<protein>
    <submittedName>
        <fullName evidence="2">Uncharacterized protein</fullName>
    </submittedName>
</protein>
<dbReference type="Proteomes" id="UP000006023">
    <property type="component" value="Unassembled WGS sequence"/>
</dbReference>
<name>G7GSW2_9ACTN</name>
<organism evidence="2 3">
    <name type="scientific">Gordonia amarae NBRC 15530</name>
    <dbReference type="NCBI Taxonomy" id="1075090"/>
    <lineage>
        <taxon>Bacteria</taxon>
        <taxon>Bacillati</taxon>
        <taxon>Actinomycetota</taxon>
        <taxon>Actinomycetes</taxon>
        <taxon>Mycobacteriales</taxon>
        <taxon>Gordoniaceae</taxon>
        <taxon>Gordonia</taxon>
    </lineage>
</organism>